<keyword evidence="3" id="KW-1185">Reference proteome</keyword>
<evidence type="ECO:0000313" key="3">
    <source>
        <dbReference type="Proteomes" id="UP000003835"/>
    </source>
</evidence>
<keyword evidence="2" id="KW-0378">Hydrolase</keyword>
<name>B4VXV4_9CYAN</name>
<dbReference type="InterPro" id="IPR002711">
    <property type="entry name" value="HNH"/>
</dbReference>
<dbReference type="CDD" id="cd00085">
    <property type="entry name" value="HNHc"/>
    <property type="match status" value="1"/>
</dbReference>
<keyword evidence="2" id="KW-0540">Nuclease</keyword>
<sequence length="144" mass="16455">MSYVSATLRRLVTQRAGEQCEYCRFPQTASLFAFEMEHIIAEKHDGITEAENLALSCPYCNRFKGTDLGSLDPETQQLTPFFNPRLQEWSDHFRLDGGTIIPLTPEGRVTAKILQFNLPERILEREQLITSGEYPPPHPQTTDQ</sequence>
<dbReference type="Pfam" id="PF01844">
    <property type="entry name" value="HNH"/>
    <property type="match status" value="1"/>
</dbReference>
<dbReference type="OrthoDB" id="514018at2"/>
<dbReference type="InterPro" id="IPR052892">
    <property type="entry name" value="NA-targeting_endonuclease"/>
</dbReference>
<accession>B4VXV4</accession>
<proteinExistence type="predicted"/>
<evidence type="ECO:0000313" key="2">
    <source>
        <dbReference type="EMBL" id="EDX73246.1"/>
    </source>
</evidence>
<reference evidence="2 3" key="1">
    <citation type="submission" date="2008-07" db="EMBL/GenBank/DDBJ databases">
        <authorList>
            <person name="Tandeau de Marsac N."/>
            <person name="Ferriera S."/>
            <person name="Johnson J."/>
            <person name="Kravitz S."/>
            <person name="Beeson K."/>
            <person name="Sutton G."/>
            <person name="Rogers Y.-H."/>
            <person name="Friedman R."/>
            <person name="Frazier M."/>
            <person name="Venter J.C."/>
        </authorList>
    </citation>
    <scope>NUCLEOTIDE SEQUENCE [LARGE SCALE GENOMIC DNA]</scope>
    <source>
        <strain evidence="2 3">PCC 7420</strain>
    </source>
</reference>
<dbReference type="Proteomes" id="UP000003835">
    <property type="component" value="Unassembled WGS sequence"/>
</dbReference>
<dbReference type="eggNOG" id="COG1403">
    <property type="taxonomic scope" value="Bacteria"/>
</dbReference>
<organism evidence="2 3">
    <name type="scientific">Coleofasciculus chthonoplastes PCC 7420</name>
    <dbReference type="NCBI Taxonomy" id="118168"/>
    <lineage>
        <taxon>Bacteria</taxon>
        <taxon>Bacillati</taxon>
        <taxon>Cyanobacteriota</taxon>
        <taxon>Cyanophyceae</taxon>
        <taxon>Coleofasciculales</taxon>
        <taxon>Coleofasciculaceae</taxon>
        <taxon>Coleofasciculus</taxon>
    </lineage>
</organism>
<dbReference type="HOGENOM" id="CLU_104142_1_0_3"/>
<feature type="domain" description="HNH nuclease" evidence="1">
    <location>
        <begin position="7"/>
        <end position="62"/>
    </location>
</feature>
<dbReference type="GO" id="GO:0003676">
    <property type="term" value="F:nucleic acid binding"/>
    <property type="evidence" value="ECO:0007669"/>
    <property type="project" value="InterPro"/>
</dbReference>
<protein>
    <submittedName>
        <fullName evidence="2">HNH endonuclease domain protein</fullName>
    </submittedName>
</protein>
<dbReference type="InterPro" id="IPR003615">
    <property type="entry name" value="HNH_nuc"/>
</dbReference>
<dbReference type="RefSeq" id="WP_006103709.1">
    <property type="nucleotide sequence ID" value="NZ_DS989859.1"/>
</dbReference>
<dbReference type="GO" id="GO:0008270">
    <property type="term" value="F:zinc ion binding"/>
    <property type="evidence" value="ECO:0007669"/>
    <property type="project" value="InterPro"/>
</dbReference>
<dbReference type="GO" id="GO:0004519">
    <property type="term" value="F:endonuclease activity"/>
    <property type="evidence" value="ECO:0007669"/>
    <property type="project" value="UniProtKB-KW"/>
</dbReference>
<dbReference type="PANTHER" id="PTHR33877:SF1">
    <property type="entry name" value="TYPE IV METHYL-DIRECTED RESTRICTION ENZYME ECOKMCRA"/>
    <property type="match status" value="1"/>
</dbReference>
<keyword evidence="2" id="KW-0255">Endonuclease</keyword>
<dbReference type="PANTHER" id="PTHR33877">
    <property type="entry name" value="SLL1193 PROTEIN"/>
    <property type="match status" value="1"/>
</dbReference>
<dbReference type="EMBL" id="DS989859">
    <property type="protein sequence ID" value="EDX73246.1"/>
    <property type="molecule type" value="Genomic_DNA"/>
</dbReference>
<dbReference type="Gene3D" id="1.10.30.50">
    <property type="match status" value="1"/>
</dbReference>
<dbReference type="SMART" id="SM00507">
    <property type="entry name" value="HNHc"/>
    <property type="match status" value="1"/>
</dbReference>
<evidence type="ECO:0000259" key="1">
    <source>
        <dbReference type="SMART" id="SM00507"/>
    </source>
</evidence>
<dbReference type="AlphaFoldDB" id="B4VXV4"/>
<gene>
    <name evidence="2" type="ORF">MC7420_4493</name>
</gene>
<dbReference type="STRING" id="118168.MC7420_4493"/>